<reference evidence="3" key="1">
    <citation type="submission" date="2013-11" db="EMBL/GenBank/DDBJ databases">
        <title>Genome sequence of the fusiform rust pathogen reveals effectors for host alternation and coevolution with pine.</title>
        <authorList>
            <consortium name="DOE Joint Genome Institute"/>
            <person name="Smith K."/>
            <person name="Pendleton A."/>
            <person name="Kubisiak T."/>
            <person name="Anderson C."/>
            <person name="Salamov A."/>
            <person name="Aerts A."/>
            <person name="Riley R."/>
            <person name="Clum A."/>
            <person name="Lindquist E."/>
            <person name="Ence D."/>
            <person name="Campbell M."/>
            <person name="Kronenberg Z."/>
            <person name="Feau N."/>
            <person name="Dhillon B."/>
            <person name="Hamelin R."/>
            <person name="Burleigh J."/>
            <person name="Smith J."/>
            <person name="Yandell M."/>
            <person name="Nelson C."/>
            <person name="Grigoriev I."/>
            <person name="Davis J."/>
        </authorList>
    </citation>
    <scope>NUCLEOTIDE SEQUENCE</scope>
    <source>
        <strain evidence="3">G11</strain>
    </source>
</reference>
<dbReference type="EMBL" id="MU167257">
    <property type="protein sequence ID" value="KAG0146705.1"/>
    <property type="molecule type" value="Genomic_DNA"/>
</dbReference>
<organism evidence="3 4">
    <name type="scientific">Cronartium quercuum f. sp. fusiforme G11</name>
    <dbReference type="NCBI Taxonomy" id="708437"/>
    <lineage>
        <taxon>Eukaryota</taxon>
        <taxon>Fungi</taxon>
        <taxon>Dikarya</taxon>
        <taxon>Basidiomycota</taxon>
        <taxon>Pucciniomycotina</taxon>
        <taxon>Pucciniomycetes</taxon>
        <taxon>Pucciniales</taxon>
        <taxon>Coleosporiaceae</taxon>
        <taxon>Cronartium</taxon>
    </lineage>
</organism>
<evidence type="ECO:0000313" key="4">
    <source>
        <dbReference type="Proteomes" id="UP000886653"/>
    </source>
</evidence>
<evidence type="ECO:0000256" key="2">
    <source>
        <dbReference type="SAM" id="SignalP"/>
    </source>
</evidence>
<accession>A0A9P6NNF0</accession>
<feature type="signal peptide" evidence="2">
    <location>
        <begin position="1"/>
        <end position="19"/>
    </location>
</feature>
<comment type="caution">
    <text evidence="3">The sequence shown here is derived from an EMBL/GenBank/DDBJ whole genome shotgun (WGS) entry which is preliminary data.</text>
</comment>
<feature type="compositionally biased region" description="Polar residues" evidence="1">
    <location>
        <begin position="240"/>
        <end position="250"/>
    </location>
</feature>
<keyword evidence="2" id="KW-0732">Signal</keyword>
<proteinExistence type="predicted"/>
<dbReference type="AlphaFoldDB" id="A0A9P6NNF0"/>
<sequence>MNTKYQVLPLALYCIALWADPTMVQTGAVDMRNAPSIPVLFNINKVAPASVTPGGNTQATAGPRPDNGRSAAGFRQYPDVSKVSPLPGGQATLPNTSGDISTSSSGILSCFNKKNRQNDGTIAVSGAGTPLMTTQVPVTCTDNSQFTCTEIGGKPKCADGQNAKIPKGACQKQTTVKCNQLSPGGSTTAISLDTNVDVTATLTTPSDVSPATTTPDVISNATTPSDVADNAPTPSDVPANATTPSNVTTS</sequence>
<dbReference type="Proteomes" id="UP000886653">
    <property type="component" value="Unassembled WGS sequence"/>
</dbReference>
<evidence type="ECO:0000313" key="3">
    <source>
        <dbReference type="EMBL" id="KAG0146705.1"/>
    </source>
</evidence>
<name>A0A9P6NNF0_9BASI</name>
<keyword evidence="4" id="KW-1185">Reference proteome</keyword>
<protein>
    <submittedName>
        <fullName evidence="3">Uncharacterized protein</fullName>
    </submittedName>
</protein>
<evidence type="ECO:0000256" key="1">
    <source>
        <dbReference type="SAM" id="MobiDB-lite"/>
    </source>
</evidence>
<feature type="region of interest" description="Disordered" evidence="1">
    <location>
        <begin position="203"/>
        <end position="250"/>
    </location>
</feature>
<feature type="chain" id="PRO_5040263443" evidence="2">
    <location>
        <begin position="20"/>
        <end position="250"/>
    </location>
</feature>
<feature type="region of interest" description="Disordered" evidence="1">
    <location>
        <begin position="52"/>
        <end position="74"/>
    </location>
</feature>
<gene>
    <name evidence="3" type="ORF">CROQUDRAFT_510936</name>
</gene>
<feature type="compositionally biased region" description="Polar residues" evidence="1">
    <location>
        <begin position="203"/>
        <end position="225"/>
    </location>
</feature>